<proteinExistence type="inferred from homology"/>
<gene>
    <name evidence="9" type="primary">bla</name>
    <name evidence="9" type="ORF">DEVEQU_00582</name>
</gene>
<dbReference type="Pfam" id="PF00905">
    <property type="entry name" value="Transpeptidase"/>
    <property type="match status" value="1"/>
</dbReference>
<dbReference type="InterPro" id="IPR012338">
    <property type="entry name" value="Beta-lactam/transpept-like"/>
</dbReference>
<dbReference type="Gene3D" id="3.40.710.10">
    <property type="entry name" value="DD-peptidase/beta-lactamase superfamily"/>
    <property type="match status" value="1"/>
</dbReference>
<dbReference type="SUPFAM" id="SSF56601">
    <property type="entry name" value="beta-lactamase/transpeptidase-like"/>
    <property type="match status" value="1"/>
</dbReference>
<keyword evidence="4 7" id="KW-0732">Signal</keyword>
<evidence type="ECO:0000256" key="2">
    <source>
        <dbReference type="ARBA" id="ARBA00007898"/>
    </source>
</evidence>
<sequence length="272" mass="29145">MVLPKLTTVVAALILAVGAGPALARDICTLVADPVSRTVLLADGDCESRVTPASTFKIPLAVIGFDAGLLLSRSEPVMTFKPGEPDWGGAPWKGDVDPAGWMRHSVVWYSQRLTRQLGAERLSDYLSKLGFGNADFSGDPGFDNGLERAWISSSLKISPLEQAGFTAALIEGQLPVSAAAMSGAISLVESAGTEADWTLWGKTGSAYPRRADRSFDYAKGWGWYVGWAEKDGKRLVFARLAQDEARHEKSGGLRARDALLAQWPALVARLGL</sequence>
<keyword evidence="10" id="KW-1185">Reference proteome</keyword>
<evidence type="ECO:0000313" key="9">
    <source>
        <dbReference type="EMBL" id="VDS03459.1"/>
    </source>
</evidence>
<evidence type="ECO:0000256" key="4">
    <source>
        <dbReference type="ARBA" id="ARBA00022729"/>
    </source>
</evidence>
<dbReference type="PANTHER" id="PTHR30627:SF6">
    <property type="entry name" value="BETA-LACTAMASE YBXI-RELATED"/>
    <property type="match status" value="1"/>
</dbReference>
<comment type="similarity">
    <text evidence="2">Belongs to the class-D beta-lactamase family.</text>
</comment>
<keyword evidence="5 9" id="KW-0378">Hydrolase</keyword>
<dbReference type="EMBL" id="UZWD01000009">
    <property type="protein sequence ID" value="VDS03459.1"/>
    <property type="molecule type" value="Genomic_DNA"/>
</dbReference>
<feature type="chain" id="PRO_5018658542" description="beta-lactamase" evidence="7">
    <location>
        <begin position="25"/>
        <end position="272"/>
    </location>
</feature>
<dbReference type="EC" id="3.5.2.6" evidence="3"/>
<evidence type="ECO:0000256" key="3">
    <source>
        <dbReference type="ARBA" id="ARBA00012865"/>
    </source>
</evidence>
<dbReference type="GO" id="GO:0008658">
    <property type="term" value="F:penicillin binding"/>
    <property type="evidence" value="ECO:0007669"/>
    <property type="project" value="InterPro"/>
</dbReference>
<name>A0A3S4GHU6_9HYPH</name>
<evidence type="ECO:0000259" key="8">
    <source>
        <dbReference type="Pfam" id="PF00905"/>
    </source>
</evidence>
<evidence type="ECO:0000256" key="5">
    <source>
        <dbReference type="ARBA" id="ARBA00022801"/>
    </source>
</evidence>
<dbReference type="Proteomes" id="UP000268844">
    <property type="component" value="Unassembled WGS sequence"/>
</dbReference>
<comment type="catalytic activity">
    <reaction evidence="1">
        <text>a beta-lactam + H2O = a substituted beta-amino acid</text>
        <dbReference type="Rhea" id="RHEA:20401"/>
        <dbReference type="ChEBI" id="CHEBI:15377"/>
        <dbReference type="ChEBI" id="CHEBI:35627"/>
        <dbReference type="ChEBI" id="CHEBI:140347"/>
        <dbReference type="EC" id="3.5.2.6"/>
    </reaction>
</comment>
<dbReference type="NCBIfam" id="NF000270">
    <property type="entry name" value="bla_class_D_alt"/>
    <property type="match status" value="1"/>
</dbReference>
<evidence type="ECO:0000256" key="6">
    <source>
        <dbReference type="ARBA" id="ARBA00023251"/>
    </source>
</evidence>
<protein>
    <recommendedName>
        <fullName evidence="3">beta-lactamase</fullName>
        <ecNumber evidence="3">3.5.2.6</ecNumber>
    </recommendedName>
</protein>
<dbReference type="OrthoDB" id="9762883at2"/>
<accession>A0A3S4GHU6</accession>
<organism evidence="9 10">
    <name type="scientific">Devosia equisanguinis</name>
    <dbReference type="NCBI Taxonomy" id="2490941"/>
    <lineage>
        <taxon>Bacteria</taxon>
        <taxon>Pseudomonadati</taxon>
        <taxon>Pseudomonadota</taxon>
        <taxon>Alphaproteobacteria</taxon>
        <taxon>Hyphomicrobiales</taxon>
        <taxon>Devosiaceae</taxon>
        <taxon>Devosia</taxon>
    </lineage>
</organism>
<evidence type="ECO:0000256" key="1">
    <source>
        <dbReference type="ARBA" id="ARBA00001526"/>
    </source>
</evidence>
<dbReference type="PANTHER" id="PTHR30627">
    <property type="entry name" value="PEPTIDOGLYCAN D,D-TRANSPEPTIDASE"/>
    <property type="match status" value="1"/>
</dbReference>
<dbReference type="GO" id="GO:0071555">
    <property type="term" value="P:cell wall organization"/>
    <property type="evidence" value="ECO:0007669"/>
    <property type="project" value="TreeGrafter"/>
</dbReference>
<dbReference type="AlphaFoldDB" id="A0A3S4GHU6"/>
<dbReference type="InterPro" id="IPR001460">
    <property type="entry name" value="PCN-bd_Tpept"/>
</dbReference>
<dbReference type="GO" id="GO:0008800">
    <property type="term" value="F:beta-lactamase activity"/>
    <property type="evidence" value="ECO:0007669"/>
    <property type="project" value="UniProtKB-EC"/>
</dbReference>
<evidence type="ECO:0000313" key="10">
    <source>
        <dbReference type="Proteomes" id="UP000268844"/>
    </source>
</evidence>
<feature type="signal peptide" evidence="7">
    <location>
        <begin position="1"/>
        <end position="24"/>
    </location>
</feature>
<dbReference type="InterPro" id="IPR050515">
    <property type="entry name" value="Beta-lactam/transpept"/>
</dbReference>
<evidence type="ECO:0000256" key="7">
    <source>
        <dbReference type="SAM" id="SignalP"/>
    </source>
</evidence>
<dbReference type="GO" id="GO:0046677">
    <property type="term" value="P:response to antibiotic"/>
    <property type="evidence" value="ECO:0007669"/>
    <property type="project" value="UniProtKB-KW"/>
</dbReference>
<dbReference type="RefSeq" id="WP_126149071.1">
    <property type="nucleotide sequence ID" value="NZ_JBHTMH010000001.1"/>
</dbReference>
<reference evidence="9 10" key="1">
    <citation type="submission" date="2018-12" db="EMBL/GenBank/DDBJ databases">
        <authorList>
            <person name="Criscuolo A."/>
        </authorList>
    </citation>
    <scope>NUCLEOTIDE SEQUENCE [LARGE SCALE GENOMIC DNA]</scope>
    <source>
        <strain evidence="9">ACIP1116281</strain>
    </source>
</reference>
<dbReference type="GO" id="GO:0005886">
    <property type="term" value="C:plasma membrane"/>
    <property type="evidence" value="ECO:0007669"/>
    <property type="project" value="TreeGrafter"/>
</dbReference>
<feature type="domain" description="Penicillin-binding protein transpeptidase" evidence="8">
    <location>
        <begin position="41"/>
        <end position="255"/>
    </location>
</feature>
<keyword evidence="6" id="KW-0046">Antibiotic resistance</keyword>